<accession>A0A6V8LV55</accession>
<keyword evidence="2" id="KW-1185">Reference proteome</keyword>
<evidence type="ECO:0000313" key="1">
    <source>
        <dbReference type="EMBL" id="GFK93989.1"/>
    </source>
</evidence>
<organism evidence="1 2">
    <name type="scientific">Fundidesulfovibrio magnetotacticus</name>
    <dbReference type="NCBI Taxonomy" id="2730080"/>
    <lineage>
        <taxon>Bacteria</taxon>
        <taxon>Pseudomonadati</taxon>
        <taxon>Thermodesulfobacteriota</taxon>
        <taxon>Desulfovibrionia</taxon>
        <taxon>Desulfovibrionales</taxon>
        <taxon>Desulfovibrionaceae</taxon>
        <taxon>Fundidesulfovibrio</taxon>
    </lineage>
</organism>
<reference evidence="1 2" key="2">
    <citation type="submission" date="2020-05" db="EMBL/GenBank/DDBJ databases">
        <title>Draft genome sequence of Desulfovibrio sp. strainFSS-1.</title>
        <authorList>
            <person name="Shimoshige H."/>
            <person name="Kobayashi H."/>
            <person name="Maekawa T."/>
        </authorList>
    </citation>
    <scope>NUCLEOTIDE SEQUENCE [LARGE SCALE GENOMIC DNA]</scope>
    <source>
        <strain evidence="1 2">SIID29052-01</strain>
    </source>
</reference>
<evidence type="ECO:0000313" key="2">
    <source>
        <dbReference type="Proteomes" id="UP000494245"/>
    </source>
</evidence>
<dbReference type="EMBL" id="BLTE01000007">
    <property type="protein sequence ID" value="GFK93989.1"/>
    <property type="molecule type" value="Genomic_DNA"/>
</dbReference>
<gene>
    <name evidence="1" type="ORF">NNJEOMEG_01827</name>
</gene>
<dbReference type="AlphaFoldDB" id="A0A6V8LV55"/>
<comment type="caution">
    <text evidence="1">The sequence shown here is derived from an EMBL/GenBank/DDBJ whole genome shotgun (WGS) entry which is preliminary data.</text>
</comment>
<dbReference type="Proteomes" id="UP000494245">
    <property type="component" value="Unassembled WGS sequence"/>
</dbReference>
<reference evidence="1 2" key="1">
    <citation type="submission" date="2020-04" db="EMBL/GenBank/DDBJ databases">
        <authorList>
            <consortium name="Desulfovibrio sp. FSS-1 genome sequencing consortium"/>
            <person name="Shimoshige H."/>
            <person name="Kobayashi H."/>
            <person name="Maekawa T."/>
        </authorList>
    </citation>
    <scope>NUCLEOTIDE SEQUENCE [LARGE SCALE GENOMIC DNA]</scope>
    <source>
        <strain evidence="1 2">SIID29052-01</strain>
    </source>
</reference>
<proteinExistence type="predicted"/>
<protein>
    <recommendedName>
        <fullName evidence="3">DUF1844 domain-containing protein</fullName>
    </recommendedName>
</protein>
<dbReference type="RefSeq" id="WP_173083603.1">
    <property type="nucleotide sequence ID" value="NZ_BLTE01000007.1"/>
</dbReference>
<evidence type="ECO:0008006" key="3">
    <source>
        <dbReference type="Google" id="ProtNLM"/>
    </source>
</evidence>
<dbReference type="InterPro" id="IPR014995">
    <property type="entry name" value="DUF1844"/>
</dbReference>
<name>A0A6V8LV55_9BACT</name>
<sequence length="102" mass="11152">MNQDKTCDSCPEGHADYAGMCLPQVDFTTFMISLASAAMVHLGEMPEPESGRMAASLPLAKHSIDTLAMLEEKTRGNLSDAEARQLADVLGHLRMLYVRRNA</sequence>
<dbReference type="Pfam" id="PF08899">
    <property type="entry name" value="DUF1844"/>
    <property type="match status" value="1"/>
</dbReference>